<accession>A0A1X2GSX5</accession>
<proteinExistence type="predicted"/>
<dbReference type="CDD" id="cd06463">
    <property type="entry name" value="p23_like"/>
    <property type="match status" value="1"/>
</dbReference>
<protein>
    <recommendedName>
        <fullName evidence="3">CS domain-containing protein</fullName>
    </recommendedName>
</protein>
<dbReference type="EMBL" id="MCGT01000004">
    <property type="protein sequence ID" value="ORX60587.1"/>
    <property type="molecule type" value="Genomic_DNA"/>
</dbReference>
<evidence type="ECO:0000313" key="2">
    <source>
        <dbReference type="Proteomes" id="UP000242146"/>
    </source>
</evidence>
<dbReference type="OrthoDB" id="164025at2759"/>
<reference evidence="1 2" key="1">
    <citation type="submission" date="2016-07" db="EMBL/GenBank/DDBJ databases">
        <title>Pervasive Adenine N6-methylation of Active Genes in Fungi.</title>
        <authorList>
            <consortium name="DOE Joint Genome Institute"/>
            <person name="Mondo S.J."/>
            <person name="Dannebaum R.O."/>
            <person name="Kuo R.C."/>
            <person name="Labutti K."/>
            <person name="Haridas S."/>
            <person name="Kuo A."/>
            <person name="Salamov A."/>
            <person name="Ahrendt S.R."/>
            <person name="Lipzen A."/>
            <person name="Sullivan W."/>
            <person name="Andreopoulos W.B."/>
            <person name="Clum A."/>
            <person name="Lindquist E."/>
            <person name="Daum C."/>
            <person name="Ramamoorthy G.K."/>
            <person name="Gryganskyi A."/>
            <person name="Culley D."/>
            <person name="Magnuson J.K."/>
            <person name="James T.Y."/>
            <person name="O'Malley M.A."/>
            <person name="Stajich J.E."/>
            <person name="Spatafora J.W."/>
            <person name="Visel A."/>
            <person name="Grigoriev I.V."/>
        </authorList>
    </citation>
    <scope>NUCLEOTIDE SEQUENCE [LARGE SCALE GENOMIC DNA]</scope>
    <source>
        <strain evidence="1 2">NRRL 3301</strain>
    </source>
</reference>
<dbReference type="SUPFAM" id="SSF49764">
    <property type="entry name" value="HSP20-like chaperones"/>
    <property type="match status" value="1"/>
</dbReference>
<name>A0A1X2GSX5_9FUNG</name>
<comment type="caution">
    <text evidence="1">The sequence shown here is derived from an EMBL/GenBank/DDBJ whole genome shotgun (WGS) entry which is preliminary data.</text>
</comment>
<organism evidence="1 2">
    <name type="scientific">Hesseltinella vesiculosa</name>
    <dbReference type="NCBI Taxonomy" id="101127"/>
    <lineage>
        <taxon>Eukaryota</taxon>
        <taxon>Fungi</taxon>
        <taxon>Fungi incertae sedis</taxon>
        <taxon>Mucoromycota</taxon>
        <taxon>Mucoromycotina</taxon>
        <taxon>Mucoromycetes</taxon>
        <taxon>Mucorales</taxon>
        <taxon>Cunninghamellaceae</taxon>
        <taxon>Hesseltinella</taxon>
    </lineage>
</organism>
<dbReference type="Proteomes" id="UP000242146">
    <property type="component" value="Unassembled WGS sequence"/>
</dbReference>
<dbReference type="AlphaFoldDB" id="A0A1X2GSX5"/>
<dbReference type="STRING" id="101127.A0A1X2GSX5"/>
<sequence length="184" mass="21204">MPTLLQMDSYGNLRVRLHIPVPSALSLVKEQCHACIKSRTLELTIKNHLNHHYLFKLTRLYADLKLDVHKIKFKADKVVLTVEKKLAGKHWGDVQMKKVSDVVYQLQRTEANHQANPDSTDKCVNEALFGPGHQTWKYPIETAEQNEELSKQNNAQDPFYLPDLGQSSLSSVSFDFNERKHRCH</sequence>
<dbReference type="InterPro" id="IPR008978">
    <property type="entry name" value="HSP20-like_chaperone"/>
</dbReference>
<evidence type="ECO:0008006" key="3">
    <source>
        <dbReference type="Google" id="ProtNLM"/>
    </source>
</evidence>
<gene>
    <name evidence="1" type="ORF">DM01DRAFT_1380885</name>
</gene>
<keyword evidence="2" id="KW-1185">Reference proteome</keyword>
<evidence type="ECO:0000313" key="1">
    <source>
        <dbReference type="EMBL" id="ORX60587.1"/>
    </source>
</evidence>
<dbReference type="Gene3D" id="2.60.40.790">
    <property type="match status" value="1"/>
</dbReference>